<dbReference type="AlphaFoldDB" id="A0AAX4H9U5"/>
<proteinExistence type="predicted"/>
<dbReference type="SMART" id="SM00333">
    <property type="entry name" value="TUDOR"/>
    <property type="match status" value="1"/>
</dbReference>
<dbReference type="SMART" id="SM00318">
    <property type="entry name" value="SNc"/>
    <property type="match status" value="4"/>
</dbReference>
<reference evidence="6 7" key="1">
    <citation type="submission" date="2023-10" db="EMBL/GenBank/DDBJ databases">
        <title>Draft Genome Sequence of Candida saopaulonensis from a very Premature Infant with Sepsis.</title>
        <authorList>
            <person name="Ning Y."/>
            <person name="Dai R."/>
            <person name="Xiao M."/>
            <person name="Xu Y."/>
            <person name="Yan Q."/>
            <person name="Zhang L."/>
        </authorList>
    </citation>
    <scope>NUCLEOTIDE SEQUENCE [LARGE SCALE GENOMIC DNA]</scope>
    <source>
        <strain evidence="6 7">19XY460</strain>
    </source>
</reference>
<dbReference type="SUPFAM" id="SSF63748">
    <property type="entry name" value="Tudor/PWWP/MBT"/>
    <property type="match status" value="1"/>
</dbReference>
<evidence type="ECO:0000313" key="7">
    <source>
        <dbReference type="Proteomes" id="UP001338582"/>
    </source>
</evidence>
<gene>
    <name evidence="6" type="ORF">PUMCH_001739</name>
</gene>
<dbReference type="PIRSF" id="PIRSF017179">
    <property type="entry name" value="RISC-Tudor-SN"/>
    <property type="match status" value="1"/>
</dbReference>
<dbReference type="InterPro" id="IPR035437">
    <property type="entry name" value="SNase_OB-fold_sf"/>
</dbReference>
<dbReference type="PANTHER" id="PTHR12302">
    <property type="entry name" value="EBNA2 BINDING PROTEIN P100"/>
    <property type="match status" value="1"/>
</dbReference>
<evidence type="ECO:0000313" key="6">
    <source>
        <dbReference type="EMBL" id="WPK24465.1"/>
    </source>
</evidence>
<dbReference type="InterPro" id="IPR002999">
    <property type="entry name" value="Tudor"/>
</dbReference>
<keyword evidence="7" id="KW-1185">Reference proteome</keyword>
<dbReference type="InterPro" id="IPR016071">
    <property type="entry name" value="Staphylococal_nuclease_OB-fold"/>
</dbReference>
<dbReference type="KEGG" id="asau:88172804"/>
<protein>
    <recommendedName>
        <fullName evidence="5">Tudor domain-containing protein</fullName>
    </recommendedName>
</protein>
<dbReference type="InterPro" id="IPR016685">
    <property type="entry name" value="Silence_cplx_Nase-comp_TudorSN"/>
</dbReference>
<dbReference type="GO" id="GO:0031332">
    <property type="term" value="C:RNAi effector complex"/>
    <property type="evidence" value="ECO:0007669"/>
    <property type="project" value="InterPro"/>
</dbReference>
<dbReference type="EMBL" id="CP138895">
    <property type="protein sequence ID" value="WPK24465.1"/>
    <property type="molecule type" value="Genomic_DNA"/>
</dbReference>
<dbReference type="Proteomes" id="UP001338582">
    <property type="component" value="Chromosome 2"/>
</dbReference>
<dbReference type="Gene3D" id="2.30.30.140">
    <property type="match status" value="1"/>
</dbReference>
<evidence type="ECO:0000256" key="3">
    <source>
        <dbReference type="ARBA" id="ARBA00022737"/>
    </source>
</evidence>
<organism evidence="6 7">
    <name type="scientific">Australozyma saopauloensis</name>
    <dbReference type="NCBI Taxonomy" id="291208"/>
    <lineage>
        <taxon>Eukaryota</taxon>
        <taxon>Fungi</taxon>
        <taxon>Dikarya</taxon>
        <taxon>Ascomycota</taxon>
        <taxon>Saccharomycotina</taxon>
        <taxon>Pichiomycetes</taxon>
        <taxon>Metschnikowiaceae</taxon>
        <taxon>Australozyma</taxon>
    </lineage>
</organism>
<dbReference type="GO" id="GO:0031047">
    <property type="term" value="P:regulatory ncRNA-mediated gene silencing"/>
    <property type="evidence" value="ECO:0007669"/>
    <property type="project" value="UniProtKB-UniRule"/>
</dbReference>
<dbReference type="GO" id="GO:0003723">
    <property type="term" value="F:RNA binding"/>
    <property type="evidence" value="ECO:0007669"/>
    <property type="project" value="UniProtKB-UniRule"/>
</dbReference>
<feature type="domain" description="Tudor" evidence="5">
    <location>
        <begin position="759"/>
        <end position="819"/>
    </location>
</feature>
<name>A0AAX4H9U5_9ASCO</name>
<evidence type="ECO:0000256" key="1">
    <source>
        <dbReference type="ARBA" id="ARBA00004496"/>
    </source>
</evidence>
<dbReference type="GO" id="GO:0006402">
    <property type="term" value="P:mRNA catabolic process"/>
    <property type="evidence" value="ECO:0007669"/>
    <property type="project" value="UniProtKB-UniRule"/>
</dbReference>
<sequence>MFPTIPTDHLALIFRTTDFSPILNPTPHNPHTKLYKAPIMSKVFSGKVKNVLSGDTLVLVPPSSTQVPVPERVLTLQYVRGDSYEAREFLRQLVIGKVVKFKVLFQLPTTGKEFGDVQAPIFNSLIELMVQKGWVKLKDNIKTDSDDEDTFVQKLRDLEQTAQKNGLGVWAASFAEPQIVPLDESVRDASKQKPLSLIVEKVISGDRIVGRILVDAAHHVLQPLILAGLKAPRTDDLESSVVKVAHQAKQYVEDHLLTTKAALTAVIVGESNNGVPLVQVEHPSGNSIHEKLLENGFAEIVDWQSSLIGSSVMSGYRKAEQTAKALGKGIYASITAKPVSTSTSGAATGGVSAKNLRPGLTVDGVVVSKVINVDLVNVRLPSGEEITVQLSSLRGPRPNDTTVTTNSNDQQALVQMAREYSRHLMIGKTASMYIDGFRAANKDLNLDERFLVSLKINNKDVSESIVSNGFASVIRHNKQTAGERSMNWDRLIEIEEEQKKLGKKGIFFNGDISKILTIGTRVVNASENATKAKTFFSGFSKKGRISGYYVEYIPSANRVRLYNPKESTKLTLVLGGLSNDRGSETGAEGLDYMNKKYLQRNAEFEVYDTDKVGGFIGNLFANAQATKPVQEELLSAGLASVHEIAVSSNSFGADFESAEASAKAAKRGIWKNYDAQAELKAAADAAEKLNQLNLENVKPKFFDIEVVDIDNEGIFSFHMADAQTSSKFAKFKQDFNAFHAQNPSASTSSVDLPIKLTKGPKKGEYVSAKYGESGKFYRARVQNFDRNTGRYYVKHVDFGNVDRVTLSELRVLPQKFSVTTIPSFAHSFRLKAIKLPPTVPSDYLSEALEILEDLTFDRKLVLSGYPSSSGVEYDAVLYDSEKSLVDADYTINNEIVSLGFGIVDQKASGAETAKLLQTEEEARRSRLGCWEFGDIRPEED</sequence>
<dbReference type="RefSeq" id="XP_062876848.1">
    <property type="nucleotide sequence ID" value="XM_063020778.1"/>
</dbReference>
<dbReference type="Pfam" id="PF00567">
    <property type="entry name" value="TUDOR"/>
    <property type="match status" value="1"/>
</dbReference>
<dbReference type="SUPFAM" id="SSF50199">
    <property type="entry name" value="Staphylococcal nuclease"/>
    <property type="match status" value="5"/>
</dbReference>
<dbReference type="FunFam" id="2.30.30.140:FF:000018">
    <property type="entry name" value="Serine/threonine-protein kinase 31"/>
    <property type="match status" value="1"/>
</dbReference>
<comment type="subcellular location">
    <subcellularLocation>
        <location evidence="1 4">Cytoplasm</location>
    </subcellularLocation>
</comment>
<dbReference type="GeneID" id="88172804"/>
<keyword evidence="3" id="KW-0677">Repeat</keyword>
<dbReference type="GO" id="GO:0005634">
    <property type="term" value="C:nucleus"/>
    <property type="evidence" value="ECO:0007669"/>
    <property type="project" value="TreeGrafter"/>
</dbReference>
<dbReference type="Gene3D" id="2.40.50.90">
    <property type="match status" value="5"/>
</dbReference>
<evidence type="ECO:0000256" key="4">
    <source>
        <dbReference type="PIRNR" id="PIRNR017179"/>
    </source>
</evidence>
<dbReference type="GO" id="GO:0004518">
    <property type="term" value="F:nuclease activity"/>
    <property type="evidence" value="ECO:0007669"/>
    <property type="project" value="TreeGrafter"/>
</dbReference>
<evidence type="ECO:0000256" key="2">
    <source>
        <dbReference type="ARBA" id="ARBA00022490"/>
    </source>
</evidence>
<dbReference type="GO" id="GO:0005829">
    <property type="term" value="C:cytosol"/>
    <property type="evidence" value="ECO:0007669"/>
    <property type="project" value="UniProtKB-UniRule"/>
</dbReference>
<accession>A0AAX4H9U5</accession>
<evidence type="ECO:0000259" key="5">
    <source>
        <dbReference type="PROSITE" id="PS50304"/>
    </source>
</evidence>
<keyword evidence="2 4" id="KW-0963">Cytoplasm</keyword>
<dbReference type="PROSITE" id="PS50304">
    <property type="entry name" value="TUDOR"/>
    <property type="match status" value="1"/>
</dbReference>
<dbReference type="Pfam" id="PF00565">
    <property type="entry name" value="SNase"/>
    <property type="match status" value="3"/>
</dbReference>
<dbReference type="PANTHER" id="PTHR12302:SF2">
    <property type="entry name" value="STAPHYLOCOCCAL NUCLEASE DOMAIN-CONTAINING PROTEIN 1"/>
    <property type="match status" value="1"/>
</dbReference>